<dbReference type="GeneID" id="83202765"/>
<name>A0A9W9NRQ0_9EURO</name>
<evidence type="ECO:0000313" key="2">
    <source>
        <dbReference type="Proteomes" id="UP001150941"/>
    </source>
</evidence>
<comment type="caution">
    <text evidence="1">The sequence shown here is derived from an EMBL/GenBank/DDBJ whole genome shotgun (WGS) entry which is preliminary data.</text>
</comment>
<gene>
    <name evidence="1" type="ORF">N7468_006166</name>
</gene>
<protein>
    <submittedName>
        <fullName evidence="1">Aminoglycoside phosphotransferase</fullName>
    </submittedName>
</protein>
<organism evidence="1 2">
    <name type="scientific">Penicillium chermesinum</name>
    <dbReference type="NCBI Taxonomy" id="63820"/>
    <lineage>
        <taxon>Eukaryota</taxon>
        <taxon>Fungi</taxon>
        <taxon>Dikarya</taxon>
        <taxon>Ascomycota</taxon>
        <taxon>Pezizomycotina</taxon>
        <taxon>Eurotiomycetes</taxon>
        <taxon>Eurotiomycetidae</taxon>
        <taxon>Eurotiales</taxon>
        <taxon>Aspergillaceae</taxon>
        <taxon>Penicillium</taxon>
    </lineage>
</organism>
<accession>A0A9W9NRQ0</accession>
<dbReference type="PANTHER" id="PTHR21310:SF15">
    <property type="entry name" value="AMINOGLYCOSIDE PHOSPHOTRANSFERASE DOMAIN-CONTAINING PROTEIN"/>
    <property type="match status" value="1"/>
</dbReference>
<sequence length="377" mass="41983">MSPSPEKPGIFTYADFDLQALCRHASMLRKGIPCACDPDQRPASGSFNWAILVSFEDQGESFWQAKLPHCDTSELKVIFQSPKYTIIGNAPSDTILPPSNVCSASANNEIGLPFILMSEALGQPLSKAWRPASSPQPSLETPSKAKVLSQLGRITWNLAQLRFDKIGSLFEENESFNIKECLSRGHMMHERFSLSIPRGPFTSKDEFYDSLISAFSEHAEVLPLSHHCFIAPVPSQGEYPCKLQYENAVNLWNDFVTVGGKIDSADNRLDYIITGDALREIIQKLELPASNPETFPLYHPDLSVNNIYVDDDYNITCIIDWAFASSIPESMLLTAPGLPQYRDEISLELQVSFIDGFIAAIPGPTEGEVVRRYRKSL</sequence>
<evidence type="ECO:0000313" key="1">
    <source>
        <dbReference type="EMBL" id="KAJ5224941.1"/>
    </source>
</evidence>
<dbReference type="PANTHER" id="PTHR21310">
    <property type="entry name" value="AMINOGLYCOSIDE PHOSPHOTRANSFERASE-RELATED-RELATED"/>
    <property type="match status" value="1"/>
</dbReference>
<dbReference type="Proteomes" id="UP001150941">
    <property type="component" value="Unassembled WGS sequence"/>
</dbReference>
<proteinExistence type="predicted"/>
<dbReference type="AlphaFoldDB" id="A0A9W9NRQ0"/>
<reference evidence="1" key="2">
    <citation type="journal article" date="2023" name="IMA Fungus">
        <title>Comparative genomic study of the Penicillium genus elucidates a diverse pangenome and 15 lateral gene transfer events.</title>
        <authorList>
            <person name="Petersen C."/>
            <person name="Sorensen T."/>
            <person name="Nielsen M.R."/>
            <person name="Sondergaard T.E."/>
            <person name="Sorensen J.L."/>
            <person name="Fitzpatrick D.A."/>
            <person name="Frisvad J.C."/>
            <person name="Nielsen K.L."/>
        </authorList>
    </citation>
    <scope>NUCLEOTIDE SEQUENCE</scope>
    <source>
        <strain evidence="1">IBT 19713</strain>
    </source>
</reference>
<dbReference type="InterPro" id="IPR051678">
    <property type="entry name" value="AGP_Transferase"/>
</dbReference>
<dbReference type="SUPFAM" id="SSF56112">
    <property type="entry name" value="Protein kinase-like (PK-like)"/>
    <property type="match status" value="1"/>
</dbReference>
<keyword evidence="2" id="KW-1185">Reference proteome</keyword>
<dbReference type="RefSeq" id="XP_058328352.1">
    <property type="nucleotide sequence ID" value="XM_058475462.1"/>
</dbReference>
<dbReference type="EMBL" id="JAPQKS010000005">
    <property type="protein sequence ID" value="KAJ5224941.1"/>
    <property type="molecule type" value="Genomic_DNA"/>
</dbReference>
<dbReference type="OrthoDB" id="5327538at2759"/>
<dbReference type="InterPro" id="IPR011009">
    <property type="entry name" value="Kinase-like_dom_sf"/>
</dbReference>
<reference evidence="1" key="1">
    <citation type="submission" date="2022-11" db="EMBL/GenBank/DDBJ databases">
        <authorList>
            <person name="Petersen C."/>
        </authorList>
    </citation>
    <scope>NUCLEOTIDE SEQUENCE</scope>
    <source>
        <strain evidence="1">IBT 19713</strain>
    </source>
</reference>